<sequence>MFKIYSVVDLVPHVAVVQVFLVVYCCIPSTELANWLNPLLLNALVLMKQQVKFSIFCTVIRTRTRIFECLFRFWLLEQEIYSQFSNSSFFQNPTIRSIRSRYLHCRKPRTSINADHKT</sequence>
<dbReference type="EMBL" id="JAUHHV010000007">
    <property type="protein sequence ID" value="KAK1416935.1"/>
    <property type="molecule type" value="Genomic_DNA"/>
</dbReference>
<evidence type="ECO:0000313" key="1">
    <source>
        <dbReference type="EMBL" id="KAK1416935.1"/>
    </source>
</evidence>
<evidence type="ECO:0000313" key="2">
    <source>
        <dbReference type="Proteomes" id="UP001229421"/>
    </source>
</evidence>
<gene>
    <name evidence="1" type="ORF">QVD17_26054</name>
</gene>
<accession>A0AAD8KC58</accession>
<dbReference type="AlphaFoldDB" id="A0AAD8KC58"/>
<protein>
    <submittedName>
        <fullName evidence="1">Uncharacterized protein</fullName>
    </submittedName>
</protein>
<dbReference type="Proteomes" id="UP001229421">
    <property type="component" value="Unassembled WGS sequence"/>
</dbReference>
<organism evidence="1 2">
    <name type="scientific">Tagetes erecta</name>
    <name type="common">African marigold</name>
    <dbReference type="NCBI Taxonomy" id="13708"/>
    <lineage>
        <taxon>Eukaryota</taxon>
        <taxon>Viridiplantae</taxon>
        <taxon>Streptophyta</taxon>
        <taxon>Embryophyta</taxon>
        <taxon>Tracheophyta</taxon>
        <taxon>Spermatophyta</taxon>
        <taxon>Magnoliopsida</taxon>
        <taxon>eudicotyledons</taxon>
        <taxon>Gunneridae</taxon>
        <taxon>Pentapetalae</taxon>
        <taxon>asterids</taxon>
        <taxon>campanulids</taxon>
        <taxon>Asterales</taxon>
        <taxon>Asteraceae</taxon>
        <taxon>Asteroideae</taxon>
        <taxon>Heliantheae alliance</taxon>
        <taxon>Tageteae</taxon>
        <taxon>Tagetes</taxon>
    </lineage>
</organism>
<keyword evidence="2" id="KW-1185">Reference proteome</keyword>
<name>A0AAD8KC58_TARER</name>
<comment type="caution">
    <text evidence="1">The sequence shown here is derived from an EMBL/GenBank/DDBJ whole genome shotgun (WGS) entry which is preliminary data.</text>
</comment>
<proteinExistence type="predicted"/>
<reference evidence="1" key="1">
    <citation type="journal article" date="2023" name="bioRxiv">
        <title>Improved chromosome-level genome assembly for marigold (Tagetes erecta).</title>
        <authorList>
            <person name="Jiang F."/>
            <person name="Yuan L."/>
            <person name="Wang S."/>
            <person name="Wang H."/>
            <person name="Xu D."/>
            <person name="Wang A."/>
            <person name="Fan W."/>
        </authorList>
    </citation>
    <scope>NUCLEOTIDE SEQUENCE</scope>
    <source>
        <strain evidence="1">WSJ</strain>
        <tissue evidence="1">Leaf</tissue>
    </source>
</reference>